<keyword evidence="2" id="KW-0482">Metalloprotease</keyword>
<reference evidence="5" key="1">
    <citation type="submission" date="2015-05" db="EMBL/GenBank/DDBJ databases">
        <authorList>
            <consortium name="Pathogen Informatics"/>
        </authorList>
    </citation>
    <scope>NUCLEOTIDE SEQUENCE [LARGE SCALE GENOMIC DNA]</scope>
    <source>
        <strain evidence="3 6">2789STDY5608863</strain>
        <strain evidence="5">M72</strain>
    </source>
</reference>
<evidence type="ECO:0000313" key="4">
    <source>
        <dbReference type="EMBL" id="MTR80805.1"/>
    </source>
</evidence>
<dbReference type="AlphaFoldDB" id="A0A0M6W9X6"/>
<dbReference type="PANTHER" id="PTHR30399">
    <property type="entry name" value="UNCHARACTERIZED PROTEIN YGJP"/>
    <property type="match status" value="1"/>
</dbReference>
<reference evidence="4 7" key="3">
    <citation type="journal article" date="2019" name="Nat. Med.">
        <title>A library of human gut bacterial isolates paired with longitudinal multiomics data enables mechanistic microbiome research.</title>
        <authorList>
            <person name="Poyet M."/>
            <person name="Groussin M."/>
            <person name="Gibbons S.M."/>
            <person name="Avila-Pacheco J."/>
            <person name="Jiang X."/>
            <person name="Kearney S.M."/>
            <person name="Perrotta A.R."/>
            <person name="Berdy B."/>
            <person name="Zhao S."/>
            <person name="Lieberman T.D."/>
            <person name="Swanson P.K."/>
            <person name="Smith M."/>
            <person name="Roesemann S."/>
            <person name="Alexander J.E."/>
            <person name="Rich S.A."/>
            <person name="Livny J."/>
            <person name="Vlamakis H."/>
            <person name="Clish C."/>
            <person name="Bullock K."/>
            <person name="Deik A."/>
            <person name="Scott J."/>
            <person name="Pierce K.A."/>
            <person name="Xavier R.J."/>
            <person name="Alm E.J."/>
        </authorList>
    </citation>
    <scope>NUCLEOTIDE SEQUENCE [LARGE SCALE GENOMIC DNA]</scope>
    <source>
        <strain evidence="4 7">BIOML-A1</strain>
    </source>
</reference>
<evidence type="ECO:0000259" key="1">
    <source>
        <dbReference type="Pfam" id="PF01863"/>
    </source>
</evidence>
<name>A0A0M6W9X6_9FIRM</name>
<evidence type="ECO:0000313" key="6">
    <source>
        <dbReference type="Proteomes" id="UP000095495"/>
    </source>
</evidence>
<dbReference type="InterPro" id="IPR002725">
    <property type="entry name" value="YgjP-like_metallopeptidase"/>
</dbReference>
<dbReference type="RefSeq" id="WP_055066817.1">
    <property type="nucleotide sequence ID" value="NZ_CP173697.1"/>
</dbReference>
<dbReference type="Gene3D" id="3.30.2010.10">
    <property type="entry name" value="Metalloproteases ('zincins'), catalytic domain"/>
    <property type="match status" value="1"/>
</dbReference>
<keyword evidence="2" id="KW-0645">Protease</keyword>
<keyword evidence="2" id="KW-0378">Hydrolase</keyword>
<dbReference type="Proteomes" id="UP000095495">
    <property type="component" value="Unassembled WGS sequence"/>
</dbReference>
<feature type="domain" description="YgjP-like metallopeptidase" evidence="1">
    <location>
        <begin position="80"/>
        <end position="180"/>
    </location>
</feature>
<evidence type="ECO:0000313" key="7">
    <source>
        <dbReference type="Proteomes" id="UP000446657"/>
    </source>
</evidence>
<dbReference type="EMBL" id="CYXV01000001">
    <property type="protein sequence ID" value="CUM72477.1"/>
    <property type="molecule type" value="Genomic_DNA"/>
</dbReference>
<dbReference type="OrthoDB" id="9811177at2"/>
<dbReference type="EMBL" id="CVRR01000004">
    <property type="protein sequence ID" value="CRL32362.1"/>
    <property type="molecule type" value="Genomic_DNA"/>
</dbReference>
<dbReference type="GO" id="GO:0008237">
    <property type="term" value="F:metallopeptidase activity"/>
    <property type="evidence" value="ECO:0007669"/>
    <property type="project" value="UniProtKB-KW"/>
</dbReference>
<dbReference type="InterPro" id="IPR053136">
    <property type="entry name" value="UTP_pyrophosphatase-like"/>
</dbReference>
<protein>
    <submittedName>
        <fullName evidence="4">DUF45 domain-containing protein</fullName>
    </submittedName>
    <submittedName>
        <fullName evidence="3">Protein of uncharacterized function DUF45</fullName>
    </submittedName>
    <submittedName>
        <fullName evidence="2">Zinc metalloprotease</fullName>
    </submittedName>
</protein>
<evidence type="ECO:0000313" key="3">
    <source>
        <dbReference type="EMBL" id="CUM72477.1"/>
    </source>
</evidence>
<accession>A0A0M6W9X6</accession>
<gene>
    <name evidence="3" type="ORF">ERS852420_00271</name>
    <name evidence="4" type="ORF">GMD30_03580</name>
    <name evidence="2" type="ORF">M72_20211</name>
</gene>
<evidence type="ECO:0000313" key="2">
    <source>
        <dbReference type="EMBL" id="CRL32362.1"/>
    </source>
</evidence>
<keyword evidence="5" id="KW-1185">Reference proteome</keyword>
<dbReference type="Proteomes" id="UP000446657">
    <property type="component" value="Unassembled WGS sequence"/>
</dbReference>
<dbReference type="GO" id="GO:0006508">
    <property type="term" value="P:proteolysis"/>
    <property type="evidence" value="ECO:0007669"/>
    <property type="project" value="UniProtKB-KW"/>
</dbReference>
<feature type="domain" description="YgjP-like metallopeptidase" evidence="1">
    <location>
        <begin position="14"/>
        <end position="63"/>
    </location>
</feature>
<dbReference type="Proteomes" id="UP000049979">
    <property type="component" value="Unassembled WGS sequence"/>
</dbReference>
<dbReference type="PANTHER" id="PTHR30399:SF1">
    <property type="entry name" value="UTP PYROPHOSPHATASE"/>
    <property type="match status" value="1"/>
</dbReference>
<proteinExistence type="predicted"/>
<organism evidence="2 5">
    <name type="scientific">Roseburia faecis</name>
    <dbReference type="NCBI Taxonomy" id="301302"/>
    <lineage>
        <taxon>Bacteria</taxon>
        <taxon>Bacillati</taxon>
        <taxon>Bacillota</taxon>
        <taxon>Clostridia</taxon>
        <taxon>Lachnospirales</taxon>
        <taxon>Lachnospiraceae</taxon>
        <taxon>Roseburia</taxon>
    </lineage>
</organism>
<dbReference type="EMBL" id="WNAL01000005">
    <property type="protein sequence ID" value="MTR80805.1"/>
    <property type="molecule type" value="Genomic_DNA"/>
</dbReference>
<reference evidence="2" key="2">
    <citation type="submission" date="2015-05" db="EMBL/GenBank/DDBJ databases">
        <authorList>
            <person name="Wang D.B."/>
            <person name="Wang M."/>
        </authorList>
    </citation>
    <scope>NUCLEOTIDE SEQUENCE [LARGE SCALE GENOMIC DNA]</scope>
    <source>
        <strain evidence="2">M72</strain>
    </source>
</reference>
<evidence type="ECO:0000313" key="5">
    <source>
        <dbReference type="Proteomes" id="UP000049979"/>
    </source>
</evidence>
<dbReference type="CDD" id="cd07344">
    <property type="entry name" value="M48_yhfN_like"/>
    <property type="match status" value="1"/>
</dbReference>
<sequence length="189" mass="22243">MEKAQIRIIRSKRKTVALEIRPDLSVLVRAPYWMADWQIRKFVDEKSDWLYAHLREMEQKQKLEAARPKAAPLTPGELQVLADEALRVIPERVRFYAPVVGVTYGRITIRNQRTRWGSCSAKGNLNFNCLLMKAPPEVLDYVVVHELCHRLEMNHSPRFWAQVERVLPDYKVSRKWLREHGNELMDLNP</sequence>
<dbReference type="Pfam" id="PF01863">
    <property type="entry name" value="YgjP-like"/>
    <property type="match status" value="2"/>
</dbReference>